<evidence type="ECO:0000256" key="4">
    <source>
        <dbReference type="ARBA" id="ARBA00022618"/>
    </source>
</evidence>
<keyword evidence="11" id="KW-1185">Reference proteome</keyword>
<gene>
    <name evidence="10" type="ORF">QBZ16_000535</name>
</gene>
<accession>A0AAD9IMZ5</accession>
<evidence type="ECO:0000313" key="11">
    <source>
        <dbReference type="Proteomes" id="UP001255856"/>
    </source>
</evidence>
<keyword evidence="8" id="KW-0131">Cell cycle</keyword>
<evidence type="ECO:0000256" key="3">
    <source>
        <dbReference type="ARBA" id="ARBA00022454"/>
    </source>
</evidence>
<dbReference type="AlphaFoldDB" id="A0AAD9IMZ5"/>
<dbReference type="EMBL" id="JASFZW010000001">
    <property type="protein sequence ID" value="KAK2080681.1"/>
    <property type="molecule type" value="Genomic_DNA"/>
</dbReference>
<evidence type="ECO:0000256" key="5">
    <source>
        <dbReference type="ARBA" id="ARBA00022776"/>
    </source>
</evidence>
<dbReference type="Proteomes" id="UP001255856">
    <property type="component" value="Unassembled WGS sequence"/>
</dbReference>
<dbReference type="InterPro" id="IPR007128">
    <property type="entry name" value="PMF1/Nnf1"/>
</dbReference>
<dbReference type="GO" id="GO:0005634">
    <property type="term" value="C:nucleus"/>
    <property type="evidence" value="ECO:0007669"/>
    <property type="project" value="UniProtKB-SubCell"/>
</dbReference>
<dbReference type="GO" id="GO:0000444">
    <property type="term" value="C:MIS12/MIND type complex"/>
    <property type="evidence" value="ECO:0007669"/>
    <property type="project" value="InterPro"/>
</dbReference>
<keyword evidence="9" id="KW-0137">Centromere</keyword>
<dbReference type="GO" id="GO:0051301">
    <property type="term" value="P:cell division"/>
    <property type="evidence" value="ECO:0007669"/>
    <property type="project" value="UniProtKB-KW"/>
</dbReference>
<evidence type="ECO:0000256" key="9">
    <source>
        <dbReference type="ARBA" id="ARBA00023328"/>
    </source>
</evidence>
<evidence type="ECO:0000256" key="6">
    <source>
        <dbReference type="ARBA" id="ARBA00022838"/>
    </source>
</evidence>
<keyword evidence="4" id="KW-0132">Cell division</keyword>
<proteinExistence type="predicted"/>
<comment type="subcellular location">
    <subcellularLocation>
        <location evidence="2">Chromosome</location>
        <location evidence="2">Centromere</location>
        <location evidence="2">Kinetochore</location>
    </subcellularLocation>
    <subcellularLocation>
        <location evidence="1">Nucleus</location>
    </subcellularLocation>
</comment>
<evidence type="ECO:0000256" key="8">
    <source>
        <dbReference type="ARBA" id="ARBA00023306"/>
    </source>
</evidence>
<organism evidence="10 11">
    <name type="scientific">Prototheca wickerhamii</name>
    <dbReference type="NCBI Taxonomy" id="3111"/>
    <lineage>
        <taxon>Eukaryota</taxon>
        <taxon>Viridiplantae</taxon>
        <taxon>Chlorophyta</taxon>
        <taxon>core chlorophytes</taxon>
        <taxon>Trebouxiophyceae</taxon>
        <taxon>Chlorellales</taxon>
        <taxon>Chlorellaceae</taxon>
        <taxon>Prototheca</taxon>
    </lineage>
</organism>
<evidence type="ECO:0000256" key="7">
    <source>
        <dbReference type="ARBA" id="ARBA00023242"/>
    </source>
</evidence>
<evidence type="ECO:0000256" key="2">
    <source>
        <dbReference type="ARBA" id="ARBA00004629"/>
    </source>
</evidence>
<protein>
    <submittedName>
        <fullName evidence="10">Uncharacterized protein</fullName>
    </submittedName>
</protein>
<evidence type="ECO:0000256" key="1">
    <source>
        <dbReference type="ARBA" id="ARBA00004123"/>
    </source>
</evidence>
<name>A0AAD9IMZ5_PROWI</name>
<evidence type="ECO:0000313" key="10">
    <source>
        <dbReference type="EMBL" id="KAK2080681.1"/>
    </source>
</evidence>
<reference evidence="10" key="1">
    <citation type="submission" date="2021-01" db="EMBL/GenBank/DDBJ databases">
        <authorList>
            <person name="Eckstrom K.M.E."/>
        </authorList>
    </citation>
    <scope>NUCLEOTIDE SEQUENCE</scope>
    <source>
        <strain evidence="10">UVCC 0001</strain>
    </source>
</reference>
<keyword evidence="7" id="KW-0539">Nucleus</keyword>
<keyword evidence="6" id="KW-0995">Kinetochore</keyword>
<keyword evidence="3" id="KW-0158">Chromosome</keyword>
<dbReference type="Pfam" id="PF03980">
    <property type="entry name" value="Nnf1"/>
    <property type="match status" value="1"/>
</dbReference>
<comment type="caution">
    <text evidence="10">The sequence shown here is derived from an EMBL/GenBank/DDBJ whole genome shotgun (WGS) entry which is preliminary data.</text>
</comment>
<keyword evidence="5" id="KW-0498">Mitosis</keyword>
<sequence>MSALASAYSSAIKYAMRGVDEEEFATQFPDASPELLEILWQGYRQALHGSRVHIESDFDTLCEEAALPDKLHQLEELCQVQGVARGAGDLTADASAQPTLAVRAALLAARKAEVEQLEAILSVVAKAREEESRKLEERLAQVQEACRRLGPLAALDTNVSRACLMWENHKSGPATLA</sequence>